<dbReference type="PANTHER" id="PTHR43316">
    <property type="entry name" value="HYDROLASE, HALOACID DELAHOGENASE-RELATED"/>
    <property type="match status" value="1"/>
</dbReference>
<proteinExistence type="predicted"/>
<dbReference type="Gene3D" id="3.40.50.1000">
    <property type="entry name" value="HAD superfamily/HAD-like"/>
    <property type="match status" value="1"/>
</dbReference>
<dbReference type="KEGG" id="kqi:F1D05_09800"/>
<sequence>MTTAPSLLVTVDVGGTLGTADGPGLTMRLTEASPLPAAEARSVMRASLHTQPALTDAVVAEVCEALEMPSEAFPRDLAPAPFRLFPGTTEALRRVSAVATVVTLSNVTCVDADTEGLRGLLSPWVSDFFPSCRIGHTKPDPRAFHTVLDQLGVGPGRVIHVGDDWTCDIVGAVESGLRAVWISRGRQVPDESLVVDSRVLVATDLAAAATHIEHLAAGSVT</sequence>
<dbReference type="GO" id="GO:0016787">
    <property type="term" value="F:hydrolase activity"/>
    <property type="evidence" value="ECO:0007669"/>
    <property type="project" value="UniProtKB-KW"/>
</dbReference>
<reference evidence="3" key="1">
    <citation type="submission" date="2019-09" db="EMBL/GenBank/DDBJ databases">
        <title>Antimicrobial potential of Antarctic Bacteria.</title>
        <authorList>
            <person name="Benaud N."/>
            <person name="Edwards R.J."/>
            <person name="Ferrari B.C."/>
        </authorList>
    </citation>
    <scope>NUCLEOTIDE SEQUENCE [LARGE SCALE GENOMIC DNA]</scope>
    <source>
        <strain evidence="3">SPB151</strain>
    </source>
</reference>
<protein>
    <submittedName>
        <fullName evidence="2">HAD family hydrolase</fullName>
    </submittedName>
</protein>
<dbReference type="InterPro" id="IPR006439">
    <property type="entry name" value="HAD-SF_hydro_IA"/>
</dbReference>
<reference evidence="2 3" key="2">
    <citation type="journal article" date="2020" name="Microbiol. Resour. Announc.">
        <title>Antarctic desert soil bacteria exhibit high novel natural product potential, evaluated through long-read genome sequencing and comparative genomics.</title>
        <authorList>
            <person name="Benaud N."/>
            <person name="Edwards R.J."/>
            <person name="Amos T.G."/>
            <person name="D'Agostino P.M."/>
            <person name="Gutierrez-Chavez C."/>
            <person name="Montgomery K."/>
            <person name="Nicetic I."/>
            <person name="Ferrari B.C."/>
        </authorList>
    </citation>
    <scope>NUCLEOTIDE SEQUENCE [LARGE SCALE GENOMIC DNA]</scope>
    <source>
        <strain evidence="2 3">SPB151</strain>
    </source>
</reference>
<evidence type="ECO:0000313" key="2">
    <source>
        <dbReference type="EMBL" id="QNE18129.1"/>
    </source>
</evidence>
<dbReference type="Pfam" id="PF00702">
    <property type="entry name" value="Hydrolase"/>
    <property type="match status" value="1"/>
</dbReference>
<dbReference type="Proteomes" id="UP000515563">
    <property type="component" value="Chromosome"/>
</dbReference>
<dbReference type="Gene3D" id="1.20.120.1600">
    <property type="match status" value="1"/>
</dbReference>
<gene>
    <name evidence="2" type="ORF">F1D05_09800</name>
</gene>
<dbReference type="RefSeq" id="WP_185447035.1">
    <property type="nucleotide sequence ID" value="NZ_CP043661.1"/>
</dbReference>
<keyword evidence="3" id="KW-1185">Reference proteome</keyword>
<dbReference type="AlphaFoldDB" id="A0A7G6WVW4"/>
<dbReference type="NCBIfam" id="TIGR01549">
    <property type="entry name" value="HAD-SF-IA-v1"/>
    <property type="match status" value="1"/>
</dbReference>
<dbReference type="InterPro" id="IPR023214">
    <property type="entry name" value="HAD_sf"/>
</dbReference>
<evidence type="ECO:0000313" key="3">
    <source>
        <dbReference type="Proteomes" id="UP000515563"/>
    </source>
</evidence>
<accession>A0A7G6WVW4</accession>
<evidence type="ECO:0000256" key="1">
    <source>
        <dbReference type="ARBA" id="ARBA00022801"/>
    </source>
</evidence>
<dbReference type="InterPro" id="IPR036412">
    <property type="entry name" value="HAD-like_sf"/>
</dbReference>
<dbReference type="EMBL" id="CP043661">
    <property type="protein sequence ID" value="QNE18129.1"/>
    <property type="molecule type" value="Genomic_DNA"/>
</dbReference>
<name>A0A7G6WVW4_9ACTN</name>
<organism evidence="2 3">
    <name type="scientific">Kribbella qitaiheensis</name>
    <dbReference type="NCBI Taxonomy" id="1544730"/>
    <lineage>
        <taxon>Bacteria</taxon>
        <taxon>Bacillati</taxon>
        <taxon>Actinomycetota</taxon>
        <taxon>Actinomycetes</taxon>
        <taxon>Propionibacteriales</taxon>
        <taxon>Kribbellaceae</taxon>
        <taxon>Kribbella</taxon>
    </lineage>
</organism>
<dbReference type="InterPro" id="IPR051540">
    <property type="entry name" value="S-2-haloacid_dehalogenase"/>
</dbReference>
<keyword evidence="1 2" id="KW-0378">Hydrolase</keyword>
<dbReference type="SUPFAM" id="SSF56784">
    <property type="entry name" value="HAD-like"/>
    <property type="match status" value="1"/>
</dbReference>